<reference evidence="1" key="1">
    <citation type="submission" date="2023-04" db="EMBL/GenBank/DDBJ databases">
        <authorList>
            <person name="Vijverberg K."/>
            <person name="Xiong W."/>
            <person name="Schranz E."/>
        </authorList>
    </citation>
    <scope>NUCLEOTIDE SEQUENCE</scope>
</reference>
<organism evidence="1 2">
    <name type="scientific">Lactuca saligna</name>
    <name type="common">Willowleaf lettuce</name>
    <dbReference type="NCBI Taxonomy" id="75948"/>
    <lineage>
        <taxon>Eukaryota</taxon>
        <taxon>Viridiplantae</taxon>
        <taxon>Streptophyta</taxon>
        <taxon>Embryophyta</taxon>
        <taxon>Tracheophyta</taxon>
        <taxon>Spermatophyta</taxon>
        <taxon>Magnoliopsida</taxon>
        <taxon>eudicotyledons</taxon>
        <taxon>Gunneridae</taxon>
        <taxon>Pentapetalae</taxon>
        <taxon>asterids</taxon>
        <taxon>campanulids</taxon>
        <taxon>Asterales</taxon>
        <taxon>Asteraceae</taxon>
        <taxon>Cichorioideae</taxon>
        <taxon>Cichorieae</taxon>
        <taxon>Lactucinae</taxon>
        <taxon>Lactuca</taxon>
    </lineage>
</organism>
<dbReference type="AlphaFoldDB" id="A0AA36E0S4"/>
<accession>A0AA36E0S4</accession>
<sequence>MAFILTSTDSFLHLISSSSIFSIHRNIDEGRCGAEGDEPFIKVKSTSVIFFKPLLDLSFFPVVHTLVSQIDWFSRLGVLLMFSCRSFGGASAADCCCNCRSLVEDRSRSTYDNVNLYLSILLLTTIAALSTKGEEPPKPTPWPE</sequence>
<keyword evidence="2" id="KW-1185">Reference proteome</keyword>
<name>A0AA36E0S4_LACSI</name>
<dbReference type="EMBL" id="OX465079">
    <property type="protein sequence ID" value="CAI9277960.1"/>
    <property type="molecule type" value="Genomic_DNA"/>
</dbReference>
<protein>
    <submittedName>
        <fullName evidence="1">Uncharacterized protein</fullName>
    </submittedName>
</protein>
<gene>
    <name evidence="1" type="ORF">LSALG_LOCUS17864</name>
</gene>
<dbReference type="Proteomes" id="UP001177003">
    <property type="component" value="Chromosome 3"/>
</dbReference>
<evidence type="ECO:0000313" key="1">
    <source>
        <dbReference type="EMBL" id="CAI9277960.1"/>
    </source>
</evidence>
<proteinExistence type="predicted"/>
<evidence type="ECO:0000313" key="2">
    <source>
        <dbReference type="Proteomes" id="UP001177003"/>
    </source>
</evidence>